<evidence type="ECO:0000313" key="4">
    <source>
        <dbReference type="Proteomes" id="UP001058626"/>
    </source>
</evidence>
<protein>
    <recommendedName>
        <fullName evidence="2">Peptidase M15C domain-containing protein</fullName>
    </recommendedName>
</protein>
<accession>A0A9N7LTT7</accession>
<dbReference type="AlphaFoldDB" id="A0A9N7LTT7"/>
<evidence type="ECO:0000259" key="2">
    <source>
        <dbReference type="Pfam" id="PF13539"/>
    </source>
</evidence>
<dbReference type="EMBL" id="AP026367">
    <property type="protein sequence ID" value="BDN83192.1"/>
    <property type="molecule type" value="Genomic_DNA"/>
</dbReference>
<keyword evidence="4" id="KW-1185">Reference proteome</keyword>
<gene>
    <name evidence="3" type="ORF">NJB1907Z4_C34070</name>
</gene>
<dbReference type="Proteomes" id="UP001058626">
    <property type="component" value="Chromosome"/>
</dbReference>
<feature type="domain" description="Peptidase M15C" evidence="2">
    <location>
        <begin position="25"/>
        <end position="96"/>
    </location>
</feature>
<organism evidence="3 4">
    <name type="scientific">Mycobacterium pseudoshottsii</name>
    <dbReference type="NCBI Taxonomy" id="265949"/>
    <lineage>
        <taxon>Bacteria</taxon>
        <taxon>Bacillati</taxon>
        <taxon>Actinomycetota</taxon>
        <taxon>Actinomycetes</taxon>
        <taxon>Mycobacteriales</taxon>
        <taxon>Mycobacteriaceae</taxon>
        <taxon>Mycobacterium</taxon>
        <taxon>Mycobacterium ulcerans group</taxon>
    </lineage>
</organism>
<dbReference type="GO" id="GO:0008233">
    <property type="term" value="F:peptidase activity"/>
    <property type="evidence" value="ECO:0007669"/>
    <property type="project" value="InterPro"/>
</dbReference>
<reference evidence="3" key="1">
    <citation type="submission" date="2022-06" db="EMBL/GenBank/DDBJ databases">
        <title>Complete genome sequence of Mycobacterium pseudoshottsii NJB1907-Z4.</title>
        <authorList>
            <person name="Komine T."/>
            <person name="Fukano H."/>
            <person name="Wada S."/>
        </authorList>
    </citation>
    <scope>NUCLEOTIDE SEQUENCE</scope>
    <source>
        <strain evidence="3">NJB1907-Z4</strain>
    </source>
</reference>
<proteinExistence type="predicted"/>
<dbReference type="InterPro" id="IPR009045">
    <property type="entry name" value="Zn_M74/Hedgehog-like"/>
</dbReference>
<evidence type="ECO:0000256" key="1">
    <source>
        <dbReference type="SAM" id="MobiDB-lite"/>
    </source>
</evidence>
<dbReference type="Gene3D" id="3.30.1380.10">
    <property type="match status" value="1"/>
</dbReference>
<name>A0A9N7LTT7_9MYCO</name>
<feature type="compositionally biased region" description="Basic and acidic residues" evidence="1">
    <location>
        <begin position="54"/>
        <end position="69"/>
    </location>
</feature>
<sequence>MAADDQLSTQDNASTLNCRAITGPGQSSPHAFGNRAKTYIDAAGVFQPKNEPACPDRGRSDAGLPHKGDPAVPAFADHGWRWGGAWTTPIGYQHFERRFQRDIVVGARLRWSASRADSCAGGGQPLMCLITFAQIRKR</sequence>
<dbReference type="Pfam" id="PF13539">
    <property type="entry name" value="Peptidase_M15_4"/>
    <property type="match status" value="1"/>
</dbReference>
<dbReference type="RefSeq" id="WP_020786996.1">
    <property type="nucleotide sequence ID" value="NZ_AP026367.1"/>
</dbReference>
<dbReference type="InterPro" id="IPR039561">
    <property type="entry name" value="Peptidase_M15C"/>
</dbReference>
<evidence type="ECO:0000313" key="3">
    <source>
        <dbReference type="EMBL" id="BDN83192.1"/>
    </source>
</evidence>
<feature type="region of interest" description="Disordered" evidence="1">
    <location>
        <begin position="48"/>
        <end position="70"/>
    </location>
</feature>
<dbReference type="SUPFAM" id="SSF55166">
    <property type="entry name" value="Hedgehog/DD-peptidase"/>
    <property type="match status" value="1"/>
</dbReference>